<dbReference type="Proteomes" id="UP001162992">
    <property type="component" value="Chromosome 12"/>
</dbReference>
<gene>
    <name evidence="1" type="ORF">O6H91_12G065700</name>
</gene>
<name>A0ACC2C2X4_DIPCM</name>
<evidence type="ECO:0000313" key="2">
    <source>
        <dbReference type="Proteomes" id="UP001162992"/>
    </source>
</evidence>
<accession>A0ACC2C2X4</accession>
<organism evidence="1 2">
    <name type="scientific">Diphasiastrum complanatum</name>
    <name type="common">Issler's clubmoss</name>
    <name type="synonym">Lycopodium complanatum</name>
    <dbReference type="NCBI Taxonomy" id="34168"/>
    <lineage>
        <taxon>Eukaryota</taxon>
        <taxon>Viridiplantae</taxon>
        <taxon>Streptophyta</taxon>
        <taxon>Embryophyta</taxon>
        <taxon>Tracheophyta</taxon>
        <taxon>Lycopodiopsida</taxon>
        <taxon>Lycopodiales</taxon>
        <taxon>Lycopodiaceae</taxon>
        <taxon>Lycopodioideae</taxon>
        <taxon>Diphasiastrum</taxon>
    </lineage>
</organism>
<comment type="caution">
    <text evidence="1">The sequence shown here is derived from an EMBL/GenBank/DDBJ whole genome shotgun (WGS) entry which is preliminary data.</text>
</comment>
<dbReference type="EMBL" id="CM055103">
    <property type="protein sequence ID" value="KAJ7536355.1"/>
    <property type="molecule type" value="Genomic_DNA"/>
</dbReference>
<keyword evidence="2" id="KW-1185">Reference proteome</keyword>
<reference evidence="2" key="1">
    <citation type="journal article" date="2024" name="Proc. Natl. Acad. Sci. U.S.A.">
        <title>Extraordinary preservation of gene collinearity over three hundred million years revealed in homosporous lycophytes.</title>
        <authorList>
            <person name="Li C."/>
            <person name="Wickell D."/>
            <person name="Kuo L.Y."/>
            <person name="Chen X."/>
            <person name="Nie B."/>
            <person name="Liao X."/>
            <person name="Peng D."/>
            <person name="Ji J."/>
            <person name="Jenkins J."/>
            <person name="Williams M."/>
            <person name="Shu S."/>
            <person name="Plott C."/>
            <person name="Barry K."/>
            <person name="Rajasekar S."/>
            <person name="Grimwood J."/>
            <person name="Han X."/>
            <person name="Sun S."/>
            <person name="Hou Z."/>
            <person name="He W."/>
            <person name="Dai G."/>
            <person name="Sun C."/>
            <person name="Schmutz J."/>
            <person name="Leebens-Mack J.H."/>
            <person name="Li F.W."/>
            <person name="Wang L."/>
        </authorList>
    </citation>
    <scope>NUCLEOTIDE SEQUENCE [LARGE SCALE GENOMIC DNA]</scope>
    <source>
        <strain evidence="2">cv. PW_Plant_1</strain>
    </source>
</reference>
<sequence length="351" mass="39398">MAEAAVRDLHLSSQEVNQLEKAFKDPKFKELLNEYANEISQPSSRKEAESYLKFLEERTKRFSLDGKDLIIPTASFCCKTRNTHNGQKVFINVCYSERLEKPKSSAKTDKSGVHWEIPYSLGPMHNDKDKLGSDCQVYDYVIHNEAHELAKGDIRFKKFLVETAIEAVEKHCKLCLDRRSVKKASGLDNESANPLSTSMPSTVTLAHSDMQNDSQELFGASVSPTKDGNLSKQSHISASTGEHEVEPSYELVYQNDLDLKQFWEDRSNLDIGKNESTEVIVRVNLPNVTTIGQAQLDVSDKSLQLHIPGKYALQVALPLEVDPSRGKAKFDKSRNKLEITLPTCNKVQVVA</sequence>
<evidence type="ECO:0000313" key="1">
    <source>
        <dbReference type="EMBL" id="KAJ7536355.1"/>
    </source>
</evidence>
<proteinExistence type="predicted"/>
<protein>
    <submittedName>
        <fullName evidence="1">Uncharacterized protein</fullName>
    </submittedName>
</protein>